<keyword evidence="1" id="KW-0175">Coiled coil</keyword>
<dbReference type="EMBL" id="JACMSC010000009">
    <property type="protein sequence ID" value="KAG6509130.1"/>
    <property type="molecule type" value="Genomic_DNA"/>
</dbReference>
<protein>
    <submittedName>
        <fullName evidence="4">Uncharacterized protein</fullName>
    </submittedName>
</protein>
<evidence type="ECO:0000256" key="2">
    <source>
        <dbReference type="SAM" id="MobiDB-lite"/>
    </source>
</evidence>
<evidence type="ECO:0000256" key="1">
    <source>
        <dbReference type="SAM" id="Coils"/>
    </source>
</evidence>
<dbReference type="PANTHER" id="PTHR31721:SF4">
    <property type="entry name" value="OS06G0710300 PROTEIN"/>
    <property type="match status" value="1"/>
</dbReference>
<feature type="transmembrane region" description="Helical" evidence="3">
    <location>
        <begin position="239"/>
        <end position="257"/>
    </location>
</feature>
<evidence type="ECO:0000313" key="4">
    <source>
        <dbReference type="EMBL" id="KAG6509130.1"/>
    </source>
</evidence>
<keyword evidence="3" id="KW-0812">Transmembrane</keyword>
<accession>A0A8J5GSF1</accession>
<comment type="caution">
    <text evidence="4">The sequence shown here is derived from an EMBL/GenBank/DDBJ whole genome shotgun (WGS) entry which is preliminary data.</text>
</comment>
<organism evidence="4 5">
    <name type="scientific">Zingiber officinale</name>
    <name type="common">Ginger</name>
    <name type="synonym">Amomum zingiber</name>
    <dbReference type="NCBI Taxonomy" id="94328"/>
    <lineage>
        <taxon>Eukaryota</taxon>
        <taxon>Viridiplantae</taxon>
        <taxon>Streptophyta</taxon>
        <taxon>Embryophyta</taxon>
        <taxon>Tracheophyta</taxon>
        <taxon>Spermatophyta</taxon>
        <taxon>Magnoliopsida</taxon>
        <taxon>Liliopsida</taxon>
        <taxon>Zingiberales</taxon>
        <taxon>Zingiberaceae</taxon>
        <taxon>Zingiber</taxon>
    </lineage>
</organism>
<proteinExistence type="predicted"/>
<feature type="region of interest" description="Disordered" evidence="2">
    <location>
        <begin position="627"/>
        <end position="661"/>
    </location>
</feature>
<gene>
    <name evidence="4" type="ORF">ZIOFF_034521</name>
</gene>
<reference evidence="4 5" key="1">
    <citation type="submission" date="2020-08" db="EMBL/GenBank/DDBJ databases">
        <title>Plant Genome Project.</title>
        <authorList>
            <person name="Zhang R.-G."/>
        </authorList>
    </citation>
    <scope>NUCLEOTIDE SEQUENCE [LARGE SCALE GENOMIC DNA]</scope>
    <source>
        <tissue evidence="4">Rhizome</tissue>
    </source>
</reference>
<keyword evidence="5" id="KW-1185">Reference proteome</keyword>
<dbReference type="AlphaFoldDB" id="A0A8J5GSF1"/>
<feature type="coiled-coil region" evidence="1">
    <location>
        <begin position="16"/>
        <end position="87"/>
    </location>
</feature>
<dbReference type="Proteomes" id="UP000734854">
    <property type="component" value="Unassembled WGS sequence"/>
</dbReference>
<dbReference type="Pfam" id="PF03350">
    <property type="entry name" value="UPF0114"/>
    <property type="match status" value="1"/>
</dbReference>
<dbReference type="InterPro" id="IPR005134">
    <property type="entry name" value="UPF0114"/>
</dbReference>
<keyword evidence="3" id="KW-0472">Membrane</keyword>
<feature type="transmembrane region" description="Helical" evidence="3">
    <location>
        <begin position="325"/>
        <end position="345"/>
    </location>
</feature>
<feature type="transmembrane region" description="Helical" evidence="3">
    <location>
        <begin position="285"/>
        <end position="305"/>
    </location>
</feature>
<feature type="transmembrane region" description="Helical" evidence="3">
    <location>
        <begin position="357"/>
        <end position="382"/>
    </location>
</feature>
<sequence>MVVSIPPSADDVSACIKECTQIMKRITENLKAISEDCKATTEDCKATTENWKAIAEEYQKKIAEIRKEIAEIRKEIEEEKKKATRRRAPCRFAGETTNRRCGGRPSAAAATSSSYVSNPRSVQLQCNTGAFLPGAQIELRFLPGARLPPPMKSLRLALPRPEIYGTLTSSEIGHRIVRIASFAPVKASSDAEVTSVSCSDIAPVPEARPSLRRTPLLASRGGIDDVEEKIEKVIYKCRFFAFLAVAGSLMGSVICFIKDKDISATLILDALVTHIKRLEDLKLSAVAHASASATLIFFLYIRSFVDHFCFKFVLLFSLIRSNFNTWTITILDIPSALQGCTYVIDSFREYFVSGGKVILMLVEAIDVYLVGTVMLVFGMGLYELFISNLDIAKMSSHGSNLLGLFKLMERPRWLEIQSVNELKTKLGHVIVMVLLVGMFEKSKKFLSQHQHKFQYCSTYFIWESQFPDFLQQASSMIFIRKREMLHQCSSQSMALSPNQASAVAKLAIAILLMQVCHLAKAKTLEAHAPLLFSGHSSTTLKDPCPRKFLKEVHGRHLLEYIPPTNPGHSPSIGHGNPPGETNSGIDIPYRFILQRLLSFTLFYSSKEVWAAAKGAQGVSYAPTVAAGSRRQAPPGVSPSARPATGVDFLEDASAAPFSDAG</sequence>
<name>A0A8J5GSF1_ZINOF</name>
<dbReference type="PANTHER" id="PTHR31721">
    <property type="entry name" value="OS06G0710300 PROTEIN"/>
    <property type="match status" value="1"/>
</dbReference>
<evidence type="ECO:0000256" key="3">
    <source>
        <dbReference type="SAM" id="Phobius"/>
    </source>
</evidence>
<keyword evidence="3" id="KW-1133">Transmembrane helix</keyword>
<evidence type="ECO:0000313" key="5">
    <source>
        <dbReference type="Proteomes" id="UP000734854"/>
    </source>
</evidence>